<dbReference type="Proteomes" id="UP000077051">
    <property type="component" value="Unassembled WGS sequence"/>
</dbReference>
<name>A0A168JJ44_MUCCL</name>
<evidence type="ECO:0000313" key="1">
    <source>
        <dbReference type="EMBL" id="OAD01266.1"/>
    </source>
</evidence>
<evidence type="ECO:0000313" key="2">
    <source>
        <dbReference type="Proteomes" id="UP000077051"/>
    </source>
</evidence>
<dbReference type="OrthoDB" id="61900at2759"/>
<dbReference type="AlphaFoldDB" id="A0A168JJ44"/>
<dbReference type="STRING" id="747725.A0A168JJ44"/>
<keyword evidence="2" id="KW-1185">Reference proteome</keyword>
<organism evidence="1 2">
    <name type="scientific">Mucor lusitanicus CBS 277.49</name>
    <dbReference type="NCBI Taxonomy" id="747725"/>
    <lineage>
        <taxon>Eukaryota</taxon>
        <taxon>Fungi</taxon>
        <taxon>Fungi incertae sedis</taxon>
        <taxon>Mucoromycota</taxon>
        <taxon>Mucoromycotina</taxon>
        <taxon>Mucoromycetes</taxon>
        <taxon>Mucorales</taxon>
        <taxon>Mucorineae</taxon>
        <taxon>Mucoraceae</taxon>
        <taxon>Mucor</taxon>
    </lineage>
</organism>
<accession>A0A168JJ44</accession>
<sequence>MDVKQAFEYFALLEQQFWKNLDQKTIQHVTFAGDLKPEDMLLYGEFGFALLGLKPAVLVEFCDEAINKLYLETVVEPALYAMKDKTLDYHIIRHAVTPESALNGCVLIYQTKQRTLAELAFIMANTATATTDTEVTEESMATILDYPGHLPNTEKEISTMLSVIYFHDRPNQKGLIALTSFAIQISEKEKTLAHFKRYQDVCKEKLNVALKLLIQ</sequence>
<proteinExistence type="predicted"/>
<protein>
    <submittedName>
        <fullName evidence="1">Uncharacterized protein</fullName>
    </submittedName>
</protein>
<comment type="caution">
    <text evidence="1">The sequence shown here is derived from an EMBL/GenBank/DDBJ whole genome shotgun (WGS) entry which is preliminary data.</text>
</comment>
<reference evidence="1 2" key="1">
    <citation type="submission" date="2015-06" db="EMBL/GenBank/DDBJ databases">
        <title>Expansion of signal transduction pathways in fungi by whole-genome duplication.</title>
        <authorList>
            <consortium name="DOE Joint Genome Institute"/>
            <person name="Corrochano L.M."/>
            <person name="Kuo A."/>
            <person name="Marcet-Houben M."/>
            <person name="Polaino S."/>
            <person name="Salamov A."/>
            <person name="Villalobos J.M."/>
            <person name="Alvarez M.I."/>
            <person name="Avalos J."/>
            <person name="Benito E.P."/>
            <person name="Benoit I."/>
            <person name="Burger G."/>
            <person name="Camino L.P."/>
            <person name="Canovas D."/>
            <person name="Cerda-Olmedo E."/>
            <person name="Cheng J.-F."/>
            <person name="Dominguez A."/>
            <person name="Elias M."/>
            <person name="Eslava A.P."/>
            <person name="Glaser F."/>
            <person name="Grimwood J."/>
            <person name="Gutierrez G."/>
            <person name="Heitman J."/>
            <person name="Henrissat B."/>
            <person name="Iturriaga E.A."/>
            <person name="Lang B.F."/>
            <person name="Lavin J.L."/>
            <person name="Lee S."/>
            <person name="Li W."/>
            <person name="Lindquist E."/>
            <person name="Lopez-Garcia S."/>
            <person name="Luque E.M."/>
            <person name="Marcos A.T."/>
            <person name="Martin J."/>
            <person name="Mccluskey K."/>
            <person name="Medina H.R."/>
            <person name="Miralles-Duran A."/>
            <person name="Miyazaki A."/>
            <person name="Munoz-Torres E."/>
            <person name="Oguiza J.A."/>
            <person name="Ohm R."/>
            <person name="Olmedo M."/>
            <person name="Orejas M."/>
            <person name="Ortiz-Castellanos L."/>
            <person name="Pisabarro A.G."/>
            <person name="Rodriguez-Romero J."/>
            <person name="Ruiz-Herrera J."/>
            <person name="Ruiz-Vazquez R."/>
            <person name="Sanz C."/>
            <person name="Schackwitz W."/>
            <person name="Schmutz J."/>
            <person name="Shahriari M."/>
            <person name="Shelest E."/>
            <person name="Silva-Franco F."/>
            <person name="Soanes D."/>
            <person name="Syed K."/>
            <person name="Tagua V.G."/>
            <person name="Talbot N.J."/>
            <person name="Thon M."/>
            <person name="De Vries R.P."/>
            <person name="Wiebenga A."/>
            <person name="Yadav J.S."/>
            <person name="Braun E.L."/>
            <person name="Baker S."/>
            <person name="Garre V."/>
            <person name="Horwitz B."/>
            <person name="Torres-Martinez S."/>
            <person name="Idnurm A."/>
            <person name="Herrera-Estrella A."/>
            <person name="Gabaldon T."/>
            <person name="Grigoriev I.V."/>
        </authorList>
    </citation>
    <scope>NUCLEOTIDE SEQUENCE [LARGE SCALE GENOMIC DNA]</scope>
    <source>
        <strain evidence="1 2">CBS 277.49</strain>
    </source>
</reference>
<gene>
    <name evidence="1" type="ORF">MUCCIDRAFT_156755</name>
</gene>
<dbReference type="EMBL" id="AMYB01000006">
    <property type="protein sequence ID" value="OAD01266.1"/>
    <property type="molecule type" value="Genomic_DNA"/>
</dbReference>
<dbReference type="VEuPathDB" id="FungiDB:MUCCIDRAFT_156755"/>